<keyword evidence="1" id="KW-0812">Transmembrane</keyword>
<feature type="transmembrane region" description="Helical" evidence="1">
    <location>
        <begin position="469"/>
        <end position="492"/>
    </location>
</feature>
<organism evidence="3 4">
    <name type="scientific">Cavenderia fasciculata</name>
    <name type="common">Slime mold</name>
    <name type="synonym">Dictyostelium fasciculatum</name>
    <dbReference type="NCBI Taxonomy" id="261658"/>
    <lineage>
        <taxon>Eukaryota</taxon>
        <taxon>Amoebozoa</taxon>
        <taxon>Evosea</taxon>
        <taxon>Eumycetozoa</taxon>
        <taxon>Dictyostelia</taxon>
        <taxon>Acytosteliales</taxon>
        <taxon>Cavenderiaceae</taxon>
        <taxon>Cavenderia</taxon>
    </lineage>
</organism>
<keyword evidence="4" id="KW-1185">Reference proteome</keyword>
<sequence>MIDVSSFIKVLMRIFIFLFLLINTSVLATTVENHNNDNNNNNNNNNTIITTFYVTNINISSSNNNSSVLCGQSILTACPDIQSAFDAFYQQQPSFQQRLTIILTAPPNNNNNNSTTNNSTIIFNSERNSNLIINQSIVNITTTNQDYGLITIDLYNMTSCFAQVVSSVDMNNCTFANVVAQASIVYVQGAGFTNFFSVDVVYGSGNNILWLHDVGVVTIESNTFTEFNSVGHVVDMYGNDNITVSSSWFSELAGTSVINNNAGQYYTGFTNITSCTFYSNQVESSVLLSNGGASLLIADTKFSMNSAGGNGSAFYLSENLDTVIMNSTFYSGDSQGYGGAIYAIDSTVRLDNCNIVQNRAGYGGAIYLVNSSLSLTNTDVGLNMAIDNVGGAIACNSMIFSHVELNDGNTFYANKNSQSVPITGTGCYNNGNLYMCSVNGTSCGPNTTGGGSGSYPDNNDNTPNNHHTALIIIFSVLGGAIGIVIIVTIIIYRHHRHHHHHHHDSHHHSYQHEYAPILQ</sequence>
<keyword evidence="2" id="KW-0732">Signal</keyword>
<proteinExistence type="predicted"/>
<feature type="signal peptide" evidence="2">
    <location>
        <begin position="1"/>
        <end position="28"/>
    </location>
</feature>
<keyword evidence="1" id="KW-1133">Transmembrane helix</keyword>
<dbReference type="Proteomes" id="UP000007797">
    <property type="component" value="Unassembled WGS sequence"/>
</dbReference>
<dbReference type="EMBL" id="GL883021">
    <property type="protein sequence ID" value="EGG17669.1"/>
    <property type="molecule type" value="Genomic_DNA"/>
</dbReference>
<dbReference type="RefSeq" id="XP_004356153.1">
    <property type="nucleotide sequence ID" value="XM_004356100.1"/>
</dbReference>
<dbReference type="GeneID" id="14869092"/>
<dbReference type="AlphaFoldDB" id="F4Q3L1"/>
<dbReference type="KEGG" id="dfa:DFA_08665"/>
<keyword evidence="1" id="KW-0472">Membrane</keyword>
<feature type="chain" id="PRO_5003316064" description="Right handed beta helix domain-containing protein" evidence="2">
    <location>
        <begin position="29"/>
        <end position="519"/>
    </location>
</feature>
<accession>F4Q3L1</accession>
<evidence type="ECO:0000256" key="1">
    <source>
        <dbReference type="SAM" id="Phobius"/>
    </source>
</evidence>
<evidence type="ECO:0000256" key="2">
    <source>
        <dbReference type="SAM" id="SignalP"/>
    </source>
</evidence>
<name>F4Q3L1_CACFS</name>
<evidence type="ECO:0000313" key="3">
    <source>
        <dbReference type="EMBL" id="EGG17669.1"/>
    </source>
</evidence>
<gene>
    <name evidence="3" type="ORF">DFA_08665</name>
</gene>
<evidence type="ECO:0008006" key="5">
    <source>
        <dbReference type="Google" id="ProtNLM"/>
    </source>
</evidence>
<dbReference type="PANTHER" id="PTHR31318">
    <property type="entry name" value="EXPRESSED PROTEIN-RELATED"/>
    <property type="match status" value="1"/>
</dbReference>
<protein>
    <recommendedName>
        <fullName evidence="5">Right handed beta helix domain-containing protein</fullName>
    </recommendedName>
</protein>
<evidence type="ECO:0000313" key="4">
    <source>
        <dbReference type="Proteomes" id="UP000007797"/>
    </source>
</evidence>
<reference evidence="4" key="1">
    <citation type="journal article" date="2011" name="Genome Res.">
        <title>Phylogeny-wide analysis of social amoeba genomes highlights ancient origins for complex intercellular communication.</title>
        <authorList>
            <person name="Heidel A.J."/>
            <person name="Lawal H.M."/>
            <person name="Felder M."/>
            <person name="Schilde C."/>
            <person name="Helps N.R."/>
            <person name="Tunggal B."/>
            <person name="Rivero F."/>
            <person name="John U."/>
            <person name="Schleicher M."/>
            <person name="Eichinger L."/>
            <person name="Platzer M."/>
            <person name="Noegel A.A."/>
            <person name="Schaap P."/>
            <person name="Gloeckner G."/>
        </authorList>
    </citation>
    <scope>NUCLEOTIDE SEQUENCE [LARGE SCALE GENOMIC DNA]</scope>
    <source>
        <strain evidence="4">SH3</strain>
    </source>
</reference>